<dbReference type="PANTHER" id="PTHR12862">
    <property type="entry name" value="BADF TYPE ATPASE DOMAIN-CONTAINING PROTEIN"/>
    <property type="match status" value="1"/>
</dbReference>
<keyword evidence="2" id="KW-0808">Transferase</keyword>
<keyword evidence="3" id="KW-1185">Reference proteome</keyword>
<dbReference type="CDD" id="cd24007">
    <property type="entry name" value="ASKHA_NBD_eukNAGK-like"/>
    <property type="match status" value="1"/>
</dbReference>
<dbReference type="GO" id="GO:0016301">
    <property type="term" value="F:kinase activity"/>
    <property type="evidence" value="ECO:0007669"/>
    <property type="project" value="UniProtKB-KW"/>
</dbReference>
<sequence>MYLGIDGGGSKTAFALIDDAGRLRATHEASSLYYHEVGLENVEATLRDGLAATLAKANITPQELSFSFFGLPAYGEDKRLQALLDGLPGQLLGHQRYRCGNDMICSWAGSLACRDGISVIAGTGSMAYGSYQGCGARVGGWGELFSDEGSAYWIARAGLTLFSRMSDGRTAKGPLHGLLRRHFALDDDLDLCAAIYGGDMTDRSKLARLSLLVAEAAAAGDVQARAIFNAAALELTEIVKAVGAQLGVPAGALLPVSYSGGVFNSGELVLAPFRAALAEANPNGPAYTLQTPLLPPVIGAAIHAAQLIGVEFSAAALAALAGQVNQSPTLELL</sequence>
<protein>
    <submittedName>
        <fullName evidence="2">N-acetylglucosamine kinase</fullName>
    </submittedName>
</protein>
<dbReference type="Gene3D" id="3.30.420.40">
    <property type="match status" value="2"/>
</dbReference>
<evidence type="ECO:0000313" key="2">
    <source>
        <dbReference type="EMBL" id="NGZ83420.1"/>
    </source>
</evidence>
<dbReference type="InterPro" id="IPR039758">
    <property type="entry name" value="NAGK-like"/>
</dbReference>
<feature type="domain" description="ATPase BadF/BadG/BcrA/BcrD type" evidence="1">
    <location>
        <begin position="3"/>
        <end position="304"/>
    </location>
</feature>
<accession>A0ABX0FFW2</accession>
<reference evidence="3" key="1">
    <citation type="submission" date="2023-07" db="EMBL/GenBank/DDBJ databases">
        <title>Duganella aceri sp. nov., isolated from tree sap.</title>
        <authorList>
            <person name="Kim I.S."/>
        </authorList>
    </citation>
    <scope>NUCLEOTIDE SEQUENCE [LARGE SCALE GENOMIC DNA]</scope>
    <source>
        <strain evidence="3">SAP-35</strain>
    </source>
</reference>
<dbReference type="Proteomes" id="UP000666369">
    <property type="component" value="Unassembled WGS sequence"/>
</dbReference>
<comment type="caution">
    <text evidence="2">The sequence shown here is derived from an EMBL/GenBank/DDBJ whole genome shotgun (WGS) entry which is preliminary data.</text>
</comment>
<organism evidence="2 3">
    <name type="scientific">Duganella aceris</name>
    <dbReference type="NCBI Taxonomy" id="2703883"/>
    <lineage>
        <taxon>Bacteria</taxon>
        <taxon>Pseudomonadati</taxon>
        <taxon>Pseudomonadota</taxon>
        <taxon>Betaproteobacteria</taxon>
        <taxon>Burkholderiales</taxon>
        <taxon>Oxalobacteraceae</taxon>
        <taxon>Telluria group</taxon>
        <taxon>Duganella</taxon>
    </lineage>
</organism>
<proteinExistence type="predicted"/>
<dbReference type="SUPFAM" id="SSF53067">
    <property type="entry name" value="Actin-like ATPase domain"/>
    <property type="match status" value="2"/>
</dbReference>
<dbReference type="EMBL" id="JAADJT010000001">
    <property type="protein sequence ID" value="NGZ83420.1"/>
    <property type="molecule type" value="Genomic_DNA"/>
</dbReference>
<dbReference type="InterPro" id="IPR043129">
    <property type="entry name" value="ATPase_NBD"/>
</dbReference>
<dbReference type="RefSeq" id="WP_166098752.1">
    <property type="nucleotide sequence ID" value="NZ_JAADJT010000001.1"/>
</dbReference>
<keyword evidence="2" id="KW-0418">Kinase</keyword>
<dbReference type="InterPro" id="IPR002731">
    <property type="entry name" value="ATPase_BadF"/>
</dbReference>
<name>A0ABX0FFW2_9BURK</name>
<evidence type="ECO:0000313" key="3">
    <source>
        <dbReference type="Proteomes" id="UP000666369"/>
    </source>
</evidence>
<dbReference type="Pfam" id="PF01869">
    <property type="entry name" value="BcrAD_BadFG"/>
    <property type="match status" value="1"/>
</dbReference>
<gene>
    <name evidence="2" type="ORF">GW587_03975</name>
</gene>
<evidence type="ECO:0000259" key="1">
    <source>
        <dbReference type="Pfam" id="PF01869"/>
    </source>
</evidence>
<dbReference type="PANTHER" id="PTHR12862:SF0">
    <property type="entry name" value="N-ACETYL-D-GLUCOSAMINE KINASE"/>
    <property type="match status" value="1"/>
</dbReference>